<dbReference type="GO" id="GO:0033038">
    <property type="term" value="F:bitter taste receptor activity"/>
    <property type="evidence" value="ECO:0007669"/>
    <property type="project" value="InterPro"/>
</dbReference>
<dbReference type="GO" id="GO:0016020">
    <property type="term" value="C:membrane"/>
    <property type="evidence" value="ECO:0007669"/>
    <property type="project" value="UniProtKB-SubCell"/>
</dbReference>
<feature type="transmembrane region" description="Helical" evidence="13">
    <location>
        <begin position="91"/>
        <end position="116"/>
    </location>
</feature>
<dbReference type="Gene3D" id="1.20.1070.10">
    <property type="entry name" value="Rhodopsin 7-helix transmembrane proteins"/>
    <property type="match status" value="1"/>
</dbReference>
<evidence type="ECO:0000256" key="12">
    <source>
        <dbReference type="RuleBase" id="RU004423"/>
    </source>
</evidence>
<sequence>MLRQKGRAPAAAVLHSALALQPTSPPQNCSLPWRMETCQPQNEFNVSLYDTIVMAVITVQTFAGMLINTLIVAVHCIAWMKKKNLTSNEKILMFLGCSRFWLLCITWVYTFLSTIYPRLLYVNTVPQIFSVLLSFLISSDLWVSACLCVFYCVKIANFRHIFFNYLKVNIDRIVPWLLLGSVFLSLLICIPVYEITHEVQCYYLNATFLGNSWTLNVEIDKHIFPAFFASGFGFSMAFVTLILSVLLLLFSLWRHKRKMQTSSVKNLSMKAHVKAMKVIMSFFFTYSIYFTCLISSMIYSTQTKNPLMFLCLVLQYAFPLVHSLILIFSNPRLEKILLRTLKFHEQVCLYEQVGSSWSTEGYPHGQRKAVSAASNM</sequence>
<evidence type="ECO:0000256" key="10">
    <source>
        <dbReference type="ARBA" id="ARBA00023224"/>
    </source>
</evidence>
<keyword evidence="8 13" id="KW-0472">Membrane</keyword>
<dbReference type="GO" id="GO:0004930">
    <property type="term" value="F:G protein-coupled receptor activity"/>
    <property type="evidence" value="ECO:0007669"/>
    <property type="project" value="UniProtKB-KW"/>
</dbReference>
<name>A0A8B9QCT1_APTOW</name>
<dbReference type="AlphaFoldDB" id="A0A8B9QCT1"/>
<keyword evidence="4" id="KW-0716">Sensory transduction</keyword>
<keyword evidence="15" id="KW-1185">Reference proteome</keyword>
<keyword evidence="3" id="KW-0919">Taste</keyword>
<feature type="transmembrane region" description="Helical" evidence="13">
    <location>
        <begin position="52"/>
        <end position="79"/>
    </location>
</feature>
<reference evidence="14" key="1">
    <citation type="submission" date="2025-08" db="UniProtKB">
        <authorList>
            <consortium name="Ensembl"/>
        </authorList>
    </citation>
    <scope>IDENTIFICATION</scope>
</reference>
<feature type="transmembrane region" description="Helical" evidence="13">
    <location>
        <begin position="278"/>
        <end position="301"/>
    </location>
</feature>
<evidence type="ECO:0000256" key="6">
    <source>
        <dbReference type="ARBA" id="ARBA00022989"/>
    </source>
</evidence>
<dbReference type="PANTHER" id="PTHR11394:SF47">
    <property type="entry name" value="TASTE RECEPTOR TYPE 2 MEMBER 40"/>
    <property type="match status" value="1"/>
</dbReference>
<evidence type="ECO:0000256" key="8">
    <source>
        <dbReference type="ARBA" id="ARBA00023136"/>
    </source>
</evidence>
<evidence type="ECO:0000256" key="9">
    <source>
        <dbReference type="ARBA" id="ARBA00023170"/>
    </source>
</evidence>
<proteinExistence type="inferred from homology"/>
<feature type="transmembrane region" description="Helical" evidence="13">
    <location>
        <begin position="223"/>
        <end position="250"/>
    </location>
</feature>
<dbReference type="PANTHER" id="PTHR11394">
    <property type="entry name" value="TASTE RECEPTOR TYPE 2"/>
    <property type="match status" value="1"/>
</dbReference>
<evidence type="ECO:0000256" key="3">
    <source>
        <dbReference type="ARBA" id="ARBA00022480"/>
    </source>
</evidence>
<dbReference type="InterPro" id="IPR007960">
    <property type="entry name" value="TAS2R"/>
</dbReference>
<dbReference type="FunFam" id="1.20.1070.10:FF:000055">
    <property type="entry name" value="Taste receptor type 2"/>
    <property type="match status" value="1"/>
</dbReference>
<dbReference type="Proteomes" id="UP000694424">
    <property type="component" value="Unplaced"/>
</dbReference>
<keyword evidence="7" id="KW-0297">G-protein coupled receptor</keyword>
<accession>A0A8B9QCT1</accession>
<dbReference type="Pfam" id="PF05296">
    <property type="entry name" value="TAS2R"/>
    <property type="match status" value="1"/>
</dbReference>
<dbReference type="SUPFAM" id="SSF81321">
    <property type="entry name" value="Family A G protein-coupled receptor-like"/>
    <property type="match status" value="1"/>
</dbReference>
<dbReference type="Ensembl" id="ENSAOWT00000026157.1">
    <property type="protein sequence ID" value="ENSAOWP00000023090.1"/>
    <property type="gene ID" value="ENSAOWG00000015589.1"/>
</dbReference>
<keyword evidence="5 13" id="KW-0812">Transmembrane</keyword>
<feature type="transmembrane region" description="Helical" evidence="13">
    <location>
        <begin position="173"/>
        <end position="193"/>
    </location>
</feature>
<evidence type="ECO:0000313" key="14">
    <source>
        <dbReference type="Ensembl" id="ENSAOWP00000023090.1"/>
    </source>
</evidence>
<evidence type="ECO:0000256" key="13">
    <source>
        <dbReference type="SAM" id="Phobius"/>
    </source>
</evidence>
<evidence type="ECO:0000256" key="2">
    <source>
        <dbReference type="ARBA" id="ARBA00007376"/>
    </source>
</evidence>
<keyword evidence="6 13" id="KW-1133">Transmembrane helix</keyword>
<keyword evidence="10" id="KW-0807">Transducer</keyword>
<dbReference type="CDD" id="cd13950">
    <property type="entry name" value="7tm_TAS2R"/>
    <property type="match status" value="1"/>
</dbReference>
<evidence type="ECO:0000256" key="1">
    <source>
        <dbReference type="ARBA" id="ARBA00004141"/>
    </source>
</evidence>
<evidence type="ECO:0000256" key="7">
    <source>
        <dbReference type="ARBA" id="ARBA00023040"/>
    </source>
</evidence>
<reference evidence="14" key="2">
    <citation type="submission" date="2025-09" db="UniProtKB">
        <authorList>
            <consortium name="Ensembl"/>
        </authorList>
    </citation>
    <scope>IDENTIFICATION</scope>
</reference>
<comment type="similarity">
    <text evidence="2 12">Belongs to the G-protein coupled receptor T2R family.</text>
</comment>
<evidence type="ECO:0000256" key="4">
    <source>
        <dbReference type="ARBA" id="ARBA00022606"/>
    </source>
</evidence>
<feature type="transmembrane region" description="Helical" evidence="13">
    <location>
        <begin position="128"/>
        <end position="153"/>
    </location>
</feature>
<organism evidence="14 15">
    <name type="scientific">Apteryx owenii</name>
    <name type="common">Little spotted kiwi</name>
    <dbReference type="NCBI Taxonomy" id="8824"/>
    <lineage>
        <taxon>Eukaryota</taxon>
        <taxon>Metazoa</taxon>
        <taxon>Chordata</taxon>
        <taxon>Craniata</taxon>
        <taxon>Vertebrata</taxon>
        <taxon>Euteleostomi</taxon>
        <taxon>Archelosauria</taxon>
        <taxon>Archosauria</taxon>
        <taxon>Dinosauria</taxon>
        <taxon>Saurischia</taxon>
        <taxon>Theropoda</taxon>
        <taxon>Coelurosauria</taxon>
        <taxon>Aves</taxon>
        <taxon>Palaeognathae</taxon>
        <taxon>Apterygiformes</taxon>
        <taxon>Apterygidae</taxon>
        <taxon>Apteryx</taxon>
    </lineage>
</organism>
<evidence type="ECO:0000256" key="5">
    <source>
        <dbReference type="ARBA" id="ARBA00022692"/>
    </source>
</evidence>
<protein>
    <recommendedName>
        <fullName evidence="11">Taste receptor type 2 member 40</fullName>
    </recommendedName>
</protein>
<feature type="transmembrane region" description="Helical" evidence="13">
    <location>
        <begin position="307"/>
        <end position="329"/>
    </location>
</feature>
<comment type="subcellular location">
    <subcellularLocation>
        <location evidence="1">Membrane</location>
        <topology evidence="1">Multi-pass membrane protein</topology>
    </subcellularLocation>
</comment>
<evidence type="ECO:0000313" key="15">
    <source>
        <dbReference type="Proteomes" id="UP000694424"/>
    </source>
</evidence>
<evidence type="ECO:0000256" key="11">
    <source>
        <dbReference type="ARBA" id="ARBA00044110"/>
    </source>
</evidence>
<keyword evidence="9" id="KW-0675">Receptor</keyword>